<dbReference type="Pfam" id="PF23593">
    <property type="entry name" value="HEAT_ATR"/>
    <property type="match status" value="1"/>
</dbReference>
<evidence type="ECO:0000256" key="4">
    <source>
        <dbReference type="ARBA" id="ARBA00022527"/>
    </source>
</evidence>
<keyword evidence="20" id="KW-1185">Reference proteome</keyword>
<reference evidence="19" key="1">
    <citation type="submission" date="2020-11" db="EMBL/GenBank/DDBJ databases">
        <authorList>
            <person name="Tran Van P."/>
        </authorList>
    </citation>
    <scope>NUCLEOTIDE SEQUENCE</scope>
</reference>
<accession>A0A7R9BI33</accession>
<keyword evidence="9" id="KW-0418">Kinase</keyword>
<feature type="compositionally biased region" description="Low complexity" evidence="15">
    <location>
        <begin position="110"/>
        <end position="124"/>
    </location>
</feature>
<comment type="domain">
    <text evidence="14">The RNA gate region regulates mRNA cap recognition to prevent promiscuous mRNA-binding before assembly of eif3d into the full eukaryotic translation initiation factor 3 (eIF-3) complex.</text>
</comment>
<evidence type="ECO:0000256" key="1">
    <source>
        <dbReference type="ARBA" id="ARBA00004123"/>
    </source>
</evidence>
<feature type="compositionally biased region" description="Basic and acidic residues" evidence="15">
    <location>
        <begin position="551"/>
        <end position="567"/>
    </location>
</feature>
<feature type="region of interest" description="RNA gate" evidence="14">
    <location>
        <begin position="283"/>
        <end position="297"/>
    </location>
</feature>
<feature type="domain" description="FAT" evidence="17">
    <location>
        <begin position="2108"/>
        <end position="2698"/>
    </location>
</feature>
<evidence type="ECO:0000256" key="12">
    <source>
        <dbReference type="ARBA" id="ARBA00022917"/>
    </source>
</evidence>
<dbReference type="Pfam" id="PF02259">
    <property type="entry name" value="FAT"/>
    <property type="match status" value="1"/>
</dbReference>
<evidence type="ECO:0000256" key="3">
    <source>
        <dbReference type="ARBA" id="ARBA00022490"/>
    </source>
</evidence>
<dbReference type="GO" id="GO:0001732">
    <property type="term" value="P:formation of cytoplasmic translation initiation complex"/>
    <property type="evidence" value="ECO:0007669"/>
    <property type="project" value="UniProtKB-UniRule"/>
</dbReference>
<dbReference type="PANTHER" id="PTHR12399:SF0">
    <property type="entry name" value="EUKARYOTIC TRANSLATION INITIATION FACTOR 3 SUBUNIT D"/>
    <property type="match status" value="1"/>
</dbReference>
<comment type="function">
    <text evidence="14">mRNA cap-binding component of the eukaryotic translation initiation factor 3 (eIF-3) complex, which is involved in protein synthesis of a specialized repertoire of mRNAs and, together with other initiation factors, stimulates binding of mRNA and methionyl-tRNAi to the 40S ribosome. The eIF-3 complex specifically targets and initiates translation of a subset of mRNAs involved in cell proliferation. In the eIF-3 complex, eif3d specifically recognizes and binds the 7-methylguanosine cap of a subset of mRNAs.</text>
</comment>
<dbReference type="GO" id="GO:0002191">
    <property type="term" value="P:cap-dependent translational initiation"/>
    <property type="evidence" value="ECO:0007669"/>
    <property type="project" value="UniProtKB-UniRule"/>
</dbReference>
<comment type="subcellular location">
    <subcellularLocation>
        <location evidence="14">Cytoplasm</location>
    </subcellularLocation>
    <subcellularLocation>
        <location evidence="1">Nucleus</location>
    </subcellularLocation>
</comment>
<evidence type="ECO:0000256" key="9">
    <source>
        <dbReference type="ARBA" id="ARBA00022777"/>
    </source>
</evidence>
<evidence type="ECO:0000256" key="6">
    <source>
        <dbReference type="ARBA" id="ARBA00022679"/>
    </source>
</evidence>
<keyword evidence="4" id="KW-0723">Serine/threonine-protein kinase</keyword>
<evidence type="ECO:0000256" key="7">
    <source>
        <dbReference type="ARBA" id="ARBA00022741"/>
    </source>
</evidence>
<dbReference type="PANTHER" id="PTHR12399">
    <property type="entry name" value="EUKARYOTIC TRANSLATION INITIATION FACTOR 3 SUBUNIT 7"/>
    <property type="match status" value="1"/>
</dbReference>
<feature type="region of interest" description="Disordered" evidence="15">
    <location>
        <begin position="524"/>
        <end position="571"/>
    </location>
</feature>
<keyword evidence="5 14" id="KW-0396">Initiation factor</keyword>
<feature type="domain" description="FATC" evidence="18">
    <location>
        <begin position="3167"/>
        <end position="3199"/>
    </location>
</feature>
<dbReference type="InterPro" id="IPR007783">
    <property type="entry name" value="eIF3d"/>
</dbReference>
<dbReference type="Proteomes" id="UP000678499">
    <property type="component" value="Unassembled WGS sequence"/>
</dbReference>
<comment type="similarity">
    <text evidence="14">Belongs to the eIF-3 subunit D family.</text>
</comment>
<protein>
    <recommendedName>
        <fullName evidence="14">Eukaryotic translation initiation factor 3 subunit D</fullName>
        <shortName evidence="14">eIF3d</shortName>
    </recommendedName>
    <alternativeName>
        <fullName evidence="14">Eukaryotic translation initiation factor 3 subunit 7</fullName>
    </alternativeName>
</protein>
<dbReference type="OrthoDB" id="16538at2759"/>
<dbReference type="Pfam" id="PF02260">
    <property type="entry name" value="FATC"/>
    <property type="match status" value="1"/>
</dbReference>
<dbReference type="InterPro" id="IPR011009">
    <property type="entry name" value="Kinase-like_dom_sf"/>
</dbReference>
<dbReference type="PROSITE" id="PS50290">
    <property type="entry name" value="PI3_4_KINASE_3"/>
    <property type="match status" value="1"/>
</dbReference>
<dbReference type="InterPro" id="IPR003152">
    <property type="entry name" value="FATC_dom"/>
</dbReference>
<feature type="region of interest" description="Disordered" evidence="15">
    <location>
        <begin position="1"/>
        <end position="20"/>
    </location>
</feature>
<proteinExistence type="inferred from homology"/>
<dbReference type="SMART" id="SM01343">
    <property type="entry name" value="FATC"/>
    <property type="match status" value="1"/>
</dbReference>
<dbReference type="GO" id="GO:0004674">
    <property type="term" value="F:protein serine/threonine kinase activity"/>
    <property type="evidence" value="ECO:0007669"/>
    <property type="project" value="UniProtKB-KW"/>
</dbReference>
<dbReference type="PROSITE" id="PS51189">
    <property type="entry name" value="FAT"/>
    <property type="match status" value="1"/>
</dbReference>
<keyword evidence="8" id="KW-0227">DNA damage</keyword>
<keyword evidence="13" id="KW-0539">Nucleus</keyword>
<dbReference type="GO" id="GO:0005852">
    <property type="term" value="C:eukaryotic translation initiation factor 3 complex"/>
    <property type="evidence" value="ECO:0007669"/>
    <property type="project" value="UniProtKB-UniRule"/>
</dbReference>
<dbReference type="InterPro" id="IPR014009">
    <property type="entry name" value="PIK_FAT"/>
</dbReference>
<dbReference type="Gene3D" id="3.30.1010.10">
    <property type="entry name" value="Phosphatidylinositol 3-kinase Catalytic Subunit, Chain A, domain 4"/>
    <property type="match status" value="1"/>
</dbReference>
<dbReference type="Pfam" id="PF05091">
    <property type="entry name" value="eIF-3_zeta"/>
    <property type="match status" value="1"/>
</dbReference>
<dbReference type="Gene3D" id="1.10.1070.11">
    <property type="entry name" value="Phosphatidylinositol 3-/4-kinase, catalytic domain"/>
    <property type="match status" value="1"/>
</dbReference>
<dbReference type="InterPro" id="IPR003151">
    <property type="entry name" value="PIK-rel_kinase_FAT"/>
</dbReference>
<dbReference type="GO" id="GO:0033290">
    <property type="term" value="C:eukaryotic 48S preinitiation complex"/>
    <property type="evidence" value="ECO:0007669"/>
    <property type="project" value="UniProtKB-UniRule"/>
</dbReference>
<gene>
    <name evidence="19" type="ORF">NMOB1V02_LOCUS3544</name>
</gene>
<evidence type="ECO:0000256" key="2">
    <source>
        <dbReference type="ARBA" id="ARBA00010769"/>
    </source>
</evidence>
<dbReference type="GO" id="GO:0098808">
    <property type="term" value="F:mRNA cap binding"/>
    <property type="evidence" value="ECO:0007669"/>
    <property type="project" value="UniProtKB-UniRule"/>
</dbReference>
<dbReference type="InterPro" id="IPR056802">
    <property type="entry name" value="ATR-like_M-HEAT"/>
</dbReference>
<feature type="compositionally biased region" description="Basic and acidic residues" evidence="15">
    <location>
        <begin position="931"/>
        <end position="940"/>
    </location>
</feature>
<evidence type="ECO:0000313" key="19">
    <source>
        <dbReference type="EMBL" id="CAD7275755.1"/>
    </source>
</evidence>
<evidence type="ECO:0000256" key="13">
    <source>
        <dbReference type="ARBA" id="ARBA00023242"/>
    </source>
</evidence>
<dbReference type="SMART" id="SM00146">
    <property type="entry name" value="PI3Kc"/>
    <property type="match status" value="1"/>
</dbReference>
<evidence type="ECO:0000256" key="11">
    <source>
        <dbReference type="ARBA" id="ARBA00022884"/>
    </source>
</evidence>
<dbReference type="GO" id="GO:0003743">
    <property type="term" value="F:translation initiation factor activity"/>
    <property type="evidence" value="ECO:0007669"/>
    <property type="project" value="UniProtKB-UniRule"/>
</dbReference>
<keyword evidence="10" id="KW-0067">ATP-binding</keyword>
<evidence type="ECO:0000259" key="18">
    <source>
        <dbReference type="PROSITE" id="PS51190"/>
    </source>
</evidence>
<name>A0A7R9BI33_9CRUS</name>
<dbReference type="Pfam" id="PF00454">
    <property type="entry name" value="PI3_PI4_kinase"/>
    <property type="match status" value="1"/>
</dbReference>
<keyword evidence="11" id="KW-0694">RNA-binding</keyword>
<evidence type="ECO:0000259" key="17">
    <source>
        <dbReference type="PROSITE" id="PS51189"/>
    </source>
</evidence>
<organism evidence="19">
    <name type="scientific">Notodromas monacha</name>
    <dbReference type="NCBI Taxonomy" id="399045"/>
    <lineage>
        <taxon>Eukaryota</taxon>
        <taxon>Metazoa</taxon>
        <taxon>Ecdysozoa</taxon>
        <taxon>Arthropoda</taxon>
        <taxon>Crustacea</taxon>
        <taxon>Oligostraca</taxon>
        <taxon>Ostracoda</taxon>
        <taxon>Podocopa</taxon>
        <taxon>Podocopida</taxon>
        <taxon>Cypridocopina</taxon>
        <taxon>Cypridoidea</taxon>
        <taxon>Cyprididae</taxon>
        <taxon>Notodromas</taxon>
    </lineage>
</organism>
<dbReference type="GO" id="GO:0005634">
    <property type="term" value="C:nucleus"/>
    <property type="evidence" value="ECO:0007669"/>
    <property type="project" value="UniProtKB-SubCell"/>
</dbReference>
<dbReference type="GO" id="GO:0005524">
    <property type="term" value="F:ATP binding"/>
    <property type="evidence" value="ECO:0007669"/>
    <property type="project" value="UniProtKB-KW"/>
</dbReference>
<evidence type="ECO:0000313" key="20">
    <source>
        <dbReference type="Proteomes" id="UP000678499"/>
    </source>
</evidence>
<evidence type="ECO:0000256" key="14">
    <source>
        <dbReference type="HAMAP-Rule" id="MF_03003"/>
    </source>
</evidence>
<keyword evidence="6" id="KW-0808">Transferase</keyword>
<dbReference type="CDD" id="cd00892">
    <property type="entry name" value="PIKKc_ATR"/>
    <property type="match status" value="1"/>
</dbReference>
<dbReference type="EMBL" id="CAJPEX010000476">
    <property type="protein sequence ID" value="CAG0915907.1"/>
    <property type="molecule type" value="Genomic_DNA"/>
</dbReference>
<feature type="compositionally biased region" description="Basic residues" evidence="15">
    <location>
        <begin position="126"/>
        <end position="136"/>
    </location>
</feature>
<dbReference type="Pfam" id="PF25030">
    <property type="entry name" value="M-HEAT_ATR"/>
    <property type="match status" value="2"/>
</dbReference>
<evidence type="ECO:0000256" key="10">
    <source>
        <dbReference type="ARBA" id="ARBA00022840"/>
    </source>
</evidence>
<feature type="region of interest" description="Disordered" evidence="15">
    <location>
        <begin position="931"/>
        <end position="952"/>
    </location>
</feature>
<dbReference type="GO" id="GO:0016282">
    <property type="term" value="C:eukaryotic 43S preinitiation complex"/>
    <property type="evidence" value="ECO:0007669"/>
    <property type="project" value="UniProtKB-UniRule"/>
</dbReference>
<sequence>MTLRFNPPEIRENPNGWGPPLGTVPEKFKDMPYQPFSKGDRLGKVSDWTGATYPDRKYQNKYASTYGGNQQYVYSYYHEEDESSFQLVDTTRAPKPLYQRGRFMRRANRGRQQQTRQNQPQILRGSNRRGQQRKMNRWGYRGRYDHQNRMPVKMRESSVTVKPTWKVVEEMDFPRLTKLSLPNVSDPVDLRLCGKMEYYDRSFDRVNTKVERRLIRIDRINHKVTTTDDPIIRQLAMEGKGNIFATDVILATIMCCTRSVYSWDIVIDKVDDKLFFDKRDDSEFDLLSVNETSSEPPQEEGASINSPRNLALEALFINHNFSQQVLRMNEESYKFPEENPFAMEGEEGELASVGYRYRSWDLGNGMQLVSRCEHDAVLPGPNGEVQFLNVKALNEWDPRFSGGIEWRQKLDTQRGAVLANELKNNSNKLAKWTIQAIMAGSDHIKFGYVSRQTVRDSARHVILGTQQFKPVEFANQINLSMDNAWGILRTLVDLCMKLPDGKYLLIKDPNKPMVRLYDVPDDTFASDAEDEDEDGEDGDEEDEDGDEGGDGDEKKQKKKKPVADKAEASANDVPVLRNVSQKCVMENDEDSQTAIVTAVLVRKLKSGWAQRDMESFFECLQANIVRGRNARDFLCWKDVHALAQSEDSHFDFVAWLLHHIFGTMLNAPENAKDTEKYAIVIADCFLMLADSMPSIFERIFSATLDDLEYLLLMLSSNTSERRFFGLKPDFQTAKLEYFPIIQDSEQVLLRLMQVLKYVIGETPLVQPLYSEMWIKLAHVLEHGSLGMQVLALECTDQLVQDYAPDDACWKIILELIETNVFGRGNCVCDADLEDKVMIVTGRLLESQVDEQVPDYFSCQVAAMTLDFFPAPRWHLIADKWKRVLMNLVVKTVKLGFLSVSDEHLEKLAIGNFGWIVLATVVNQEMSKKLDLAPETRNDHGSRKRRRSGSSLNGVSKHVARHCDEKVLNDCYSAISWCIPRMLLTVILCTDETAASDAYDSLHRLSTELLKLGTIPDFCKLSADIARVALLPLLTVGSSENEDLLRYINLIVPGPTKASWECSRLLSCNWKNVEKGFRLLASLPRGTQSPDLQTRLTVAKQVFEESTGKWATKCRRMLLENAGLIYANFKMTGFAFLKAIIGGQVTPLLASEDEAPFVANLLKWMPCALNGSLVLPKFEDEDGPVICASCDNGDLSMPAPVPRQGHNVFESEADFVESVFLRAAEVLQVAKLGAPLGNSFERWMKHNMTNPSAEFIKSLFLEIFKDQNNGPERQLLLRQIPWLIVREDEVKFLSGKFCFSSRGCMPVELEEAVLASRVESNSIESLDAALFATFDEVLGREGTDGCQRTDVIVGIGSCAKLPRLQARCFKALTDVLLYQGTRGLRASAAMEIQRVAKWFGTTPRALAALHAAELGACLAAFVVDRGDAKEGELVYYRSLQVALGEAWGFGELSNSFDILLHRIVCPVIVASLRRDGSFKGLATLAQWVARAKSLPKGHRIPFMLRDSFPAMLNELLLSYSINPEGILRGITLLALQEHEQQKITKQSNKAAKLRREEIAEFLRLRILGALCEFDLLFVKPSVSLGDKIVAVQSLKDIIVLLGPEIVTNLRHKFMMSLRTLQRLHESGMVAEHAVGAWSNFAANLREGAAGTLAREMAISLVPWAAMQPVAVSNLVKGLFAKQKEWTQVVSPQLLDISFLQLLKIPQLDRVVEEIYSSLKISQGYETVQEIRKALAGLKLKDSELKKHALMNLKRCLTTDDETVLDVVTNFQQNSVLIQEIVDGLMILSRTADSGVLPVIAECFGAVGAVDPGQLQLTRFTANKDSEHFFTNIRGDDFIKDLILRLVDAFLSLDSLHNQNCCAYALQQVMKACKVGPGAKTASKSTGQNLWKTLDAGTKEVLSPLLKSMYMVKDSDKSEKTFQSPLFGSRSYSEWITVWLLVLMQSVNSSTKELLEATKPIFKVDVGVAQHLLPYVILHAVIEGSDADRENIRKEIFSVLGASASRCRKWMENDELSLSCDHTQMPSENQISEGLAVSRMNDKSSMDENAGRKRHTEDSAFHCAQTVFTALDYLTVWALKMKASLMQSTERSEESVSRVENFLNKIDQLTLAEAALGCHAFRRALKHMESYLLISHGEIQNKLRFLQYVYLHLDESDGVAGVSAIRSAPPNLREQIADHEASGKLHHALVTYEKALRQNPNSTFLLTGKLRTLMDMDQCQTALMLCQSMEATKSSLPSLAEFQVEASWRLGNWDTLSKLQNSTERNERSWSVEIGKALATAYTDGPWTGIEQHLKILRTLEVEPLTTASLEIGSYTLAYSHILRLHLVHEMEAGLKVLVRWKDSWQKRRPEAERIYQLEKLVSSWNSRAGLVQHSLRVIEPLQALRRSTLGLLASVASSKNDGDSLVRRVNDEIDRSWLLSAKAARKSQHYHRAYSCLLNAERPIIDAEPGSAASLLRAEVLIEKAKLDWKNGNQEEAMRLLNSSVEFYLTPQGADADISVDKDMAAMTRLLLTQYWEEAGYQDSAKIRSSYERVCQMSSDWEQGYFYLAKYLDKVHSSKGDRSRELQPDLVHTIVTSYGKSLVYGFRHVYEALPRLLTLWMEFGTAIETVRSSSSKSGTASNAQSIMRVQQNLKELTKTVSETFDSLPNFVLMTCFNQLLSRICHPSDVVYDALRTWIARLVGTYYRQAIWMLLAVLKSSHDVRRNRCHQILQTAKQRLPADTRTQVSKVMDDTLTFSDLLLKLSEHGLKTPGSSGGGLKGPLSMSTHFPELVKLLGSATFSQVLIPVSSLMSVTFPSGPGEALDESDDANVNLATQWQCKRNRSHDWKAYHPFPKREVYFKNFEEKVIVMKSLQMPKKISAVGSDGKIYGFLCKARDDLRKDCRLLEFTNLVNRCLKQDAEARKKALQIRTYHVSPLNEDCGIIEWVPNCLTLRQILNDQYLQRGAMLDYVRKHALANNVPLEKKRDWFLNTILPRYPTVLPYWFQTSFPDPQAWYAARSAFVRTTSVISIIGYILGLGDRHCENILMDAVTGDVMHVDFNCLFNRGELFEVPERVPFRLTHNIVGAMGPTGYEGAFRRGCETTLRVVREHRDSFVSVLQSFVYDPSLDLVGPPRRGSKDPSHEAGVLERANAVVLDVEERIRGVLRVRQYRGSAQPAGRPQLVSKLPLSIEGHVNHVIQEATNVDNLCQMFMGWAPHM</sequence>
<comment type="similarity">
    <text evidence="2">Belongs to the PI3/PI4-kinase family. ATM subfamily.</text>
</comment>
<dbReference type="GO" id="GO:0006974">
    <property type="term" value="P:DNA damage response"/>
    <property type="evidence" value="ECO:0007669"/>
    <property type="project" value="UniProtKB-KW"/>
</dbReference>
<dbReference type="PROSITE" id="PS51190">
    <property type="entry name" value="FATC"/>
    <property type="match status" value="1"/>
</dbReference>
<evidence type="ECO:0000256" key="8">
    <source>
        <dbReference type="ARBA" id="ARBA00022763"/>
    </source>
</evidence>
<dbReference type="SUPFAM" id="SSF56112">
    <property type="entry name" value="Protein kinase-like (PK-like)"/>
    <property type="match status" value="1"/>
</dbReference>
<feature type="domain" description="PI3K/PI4K catalytic" evidence="16">
    <location>
        <begin position="2843"/>
        <end position="3157"/>
    </location>
</feature>
<comment type="subunit">
    <text evidence="14">Component of the eukaryotic translation initiation factor 3 (eIF-3) complex.</text>
</comment>
<keyword evidence="7" id="KW-0547">Nucleotide-binding</keyword>
<dbReference type="InterPro" id="IPR000403">
    <property type="entry name" value="PI3/4_kinase_cat_dom"/>
</dbReference>
<evidence type="ECO:0000256" key="15">
    <source>
        <dbReference type="SAM" id="MobiDB-lite"/>
    </source>
</evidence>
<dbReference type="EMBL" id="OA882513">
    <property type="protein sequence ID" value="CAD7275755.1"/>
    <property type="molecule type" value="Genomic_DNA"/>
</dbReference>
<evidence type="ECO:0000259" key="16">
    <source>
        <dbReference type="PROSITE" id="PS50290"/>
    </source>
</evidence>
<feature type="compositionally biased region" description="Acidic residues" evidence="15">
    <location>
        <begin position="527"/>
        <end position="550"/>
    </location>
</feature>
<dbReference type="InterPro" id="IPR057564">
    <property type="entry name" value="HEAT_ATR"/>
</dbReference>
<dbReference type="InterPro" id="IPR036940">
    <property type="entry name" value="PI3/4_kinase_cat_sf"/>
</dbReference>
<feature type="region of interest" description="Disordered" evidence="15">
    <location>
        <begin position="102"/>
        <end position="136"/>
    </location>
</feature>
<dbReference type="HAMAP" id="MF_03003">
    <property type="entry name" value="eIF3d"/>
    <property type="match status" value="1"/>
</dbReference>
<keyword evidence="3 14" id="KW-0963">Cytoplasm</keyword>
<keyword evidence="12 14" id="KW-0648">Protein biosynthesis</keyword>
<evidence type="ECO:0000256" key="5">
    <source>
        <dbReference type="ARBA" id="ARBA00022540"/>
    </source>
</evidence>